<sequence>MSIFTAIPPSFTKSEIKNIVFNIFGLKVEVKMLESDRDQNFYLSNNNAEEFVLKIYNP</sequence>
<gene>
    <name evidence="1" type="ORF">METZ01_LOCUS350384</name>
</gene>
<dbReference type="EMBL" id="UINC01121995">
    <property type="protein sequence ID" value="SVC97530.1"/>
    <property type="molecule type" value="Genomic_DNA"/>
</dbReference>
<reference evidence="1" key="1">
    <citation type="submission" date="2018-05" db="EMBL/GenBank/DDBJ databases">
        <authorList>
            <person name="Lanie J.A."/>
            <person name="Ng W.-L."/>
            <person name="Kazmierczak K.M."/>
            <person name="Andrzejewski T.M."/>
            <person name="Davidsen T.M."/>
            <person name="Wayne K.J."/>
            <person name="Tettelin H."/>
            <person name="Glass J.I."/>
            <person name="Rusch D."/>
            <person name="Podicherti R."/>
            <person name="Tsui H.-C.T."/>
            <person name="Winkler M.E."/>
        </authorList>
    </citation>
    <scope>NUCLEOTIDE SEQUENCE</scope>
</reference>
<dbReference type="AlphaFoldDB" id="A0A382RJG1"/>
<evidence type="ECO:0000313" key="1">
    <source>
        <dbReference type="EMBL" id="SVC97530.1"/>
    </source>
</evidence>
<protein>
    <submittedName>
        <fullName evidence="1">Uncharacterized protein</fullName>
    </submittedName>
</protein>
<feature type="non-terminal residue" evidence="1">
    <location>
        <position position="1"/>
    </location>
</feature>
<name>A0A382RJG1_9ZZZZ</name>
<organism evidence="1">
    <name type="scientific">marine metagenome</name>
    <dbReference type="NCBI Taxonomy" id="408172"/>
    <lineage>
        <taxon>unclassified sequences</taxon>
        <taxon>metagenomes</taxon>
        <taxon>ecological metagenomes</taxon>
    </lineage>
</organism>
<accession>A0A382RJG1</accession>
<feature type="non-terminal residue" evidence="1">
    <location>
        <position position="58"/>
    </location>
</feature>
<proteinExistence type="predicted"/>